<dbReference type="NCBIfam" id="NF005679">
    <property type="entry name" value="PRK07475.1"/>
    <property type="match status" value="1"/>
</dbReference>
<dbReference type="Gene3D" id="3.40.50.1860">
    <property type="match status" value="2"/>
</dbReference>
<proteinExistence type="predicted"/>
<reference evidence="1" key="1">
    <citation type="journal article" date="2021" name="PeerJ">
        <title>Extensive microbial diversity within the chicken gut microbiome revealed by metagenomics and culture.</title>
        <authorList>
            <person name="Gilroy R."/>
            <person name="Ravi A."/>
            <person name="Getino M."/>
            <person name="Pursley I."/>
            <person name="Horton D.L."/>
            <person name="Alikhan N.F."/>
            <person name="Baker D."/>
            <person name="Gharbi K."/>
            <person name="Hall N."/>
            <person name="Watson M."/>
            <person name="Adriaenssens E.M."/>
            <person name="Foster-Nyarko E."/>
            <person name="Jarju S."/>
            <person name="Secka A."/>
            <person name="Antonio M."/>
            <person name="Oren A."/>
            <person name="Chaudhuri R.R."/>
            <person name="La Ragione R."/>
            <person name="Hildebrand F."/>
            <person name="Pallen M.J."/>
        </authorList>
    </citation>
    <scope>NUCLEOTIDE SEQUENCE</scope>
    <source>
        <strain evidence="1">ChiSxjej5B17-1746</strain>
    </source>
</reference>
<dbReference type="InterPro" id="IPR001920">
    <property type="entry name" value="Asp/Glu_race"/>
</dbReference>
<dbReference type="InterPro" id="IPR015942">
    <property type="entry name" value="Asp/Glu/hydantoin_racemase"/>
</dbReference>
<evidence type="ECO:0000313" key="1">
    <source>
        <dbReference type="EMBL" id="HIW77559.1"/>
    </source>
</evidence>
<comment type="caution">
    <text evidence="1">The sequence shown here is derived from an EMBL/GenBank/DDBJ whole genome shotgun (WGS) entry which is preliminary data.</text>
</comment>
<accession>A0A9D1QYF4</accession>
<name>A0A9D1QYF4_9BACT</name>
<protein>
    <submittedName>
        <fullName evidence="1">Aspartate/glutamate racemase family protein</fullName>
    </submittedName>
</protein>
<dbReference type="Pfam" id="PF01177">
    <property type="entry name" value="Asp_Glu_race"/>
    <property type="match status" value="1"/>
</dbReference>
<reference evidence="1" key="2">
    <citation type="submission" date="2021-04" db="EMBL/GenBank/DDBJ databases">
        <authorList>
            <person name="Gilroy R."/>
        </authorList>
    </citation>
    <scope>NUCLEOTIDE SEQUENCE</scope>
    <source>
        <strain evidence="1">ChiSxjej5B17-1746</strain>
    </source>
</reference>
<evidence type="ECO:0000313" key="2">
    <source>
        <dbReference type="Proteomes" id="UP000824264"/>
    </source>
</evidence>
<sequence>MKGGKLYYDIPVGILCLESLFPKPRGHMRNPLTYSFPTVTRVLRGVDIPRLLFNPTPDLIEPFIRAAKELEADGVQAITGSCGFMARFQDQIASELTVPVFLSSLLQLPLVRLMHGPKATVGVLTASRQALTEAHFANCATPMDAVRIRGMEGKPEFWETIIEGKRHDFDMDRLEAEIVGTAADFAREEALDALVLECTDLSAFSRPIQQATGLPVYDINSLVEYAHYAVCRKAY</sequence>
<dbReference type="GO" id="GO:0016855">
    <property type="term" value="F:racemase and epimerase activity, acting on amino acids and derivatives"/>
    <property type="evidence" value="ECO:0007669"/>
    <property type="project" value="InterPro"/>
</dbReference>
<dbReference type="EMBL" id="DXGI01000009">
    <property type="protein sequence ID" value="HIW77559.1"/>
    <property type="molecule type" value="Genomic_DNA"/>
</dbReference>
<dbReference type="Proteomes" id="UP000824264">
    <property type="component" value="Unassembled WGS sequence"/>
</dbReference>
<dbReference type="AlphaFoldDB" id="A0A9D1QYF4"/>
<gene>
    <name evidence="1" type="ORF">H9874_00220</name>
</gene>
<organism evidence="1 2">
    <name type="scientific">Candidatus Bilophila faecipullorum</name>
    <dbReference type="NCBI Taxonomy" id="2838482"/>
    <lineage>
        <taxon>Bacteria</taxon>
        <taxon>Pseudomonadati</taxon>
        <taxon>Thermodesulfobacteriota</taxon>
        <taxon>Desulfovibrionia</taxon>
        <taxon>Desulfovibrionales</taxon>
        <taxon>Desulfovibrionaceae</taxon>
        <taxon>Bilophila</taxon>
    </lineage>
</organism>